<dbReference type="GO" id="GO:0000150">
    <property type="term" value="F:DNA strand exchange activity"/>
    <property type="evidence" value="ECO:0007669"/>
    <property type="project" value="InterPro"/>
</dbReference>
<keyword evidence="2" id="KW-0233">DNA recombination</keyword>
<dbReference type="AlphaFoldDB" id="A0A918HR36"/>
<gene>
    <name evidence="4" type="ORF">GCM10010226_90760</name>
</gene>
<dbReference type="EMBL" id="BMSA01000061">
    <property type="protein sequence ID" value="GGT99474.1"/>
    <property type="molecule type" value="Genomic_DNA"/>
</dbReference>
<dbReference type="PANTHER" id="PTHR30461:SF2">
    <property type="entry name" value="SERINE RECOMBINASE PINE-RELATED"/>
    <property type="match status" value="1"/>
</dbReference>
<reference evidence="4" key="2">
    <citation type="submission" date="2020-09" db="EMBL/GenBank/DDBJ databases">
        <authorList>
            <person name="Sun Q."/>
            <person name="Ohkuma M."/>
        </authorList>
    </citation>
    <scope>NUCLEOTIDE SEQUENCE</scope>
    <source>
        <strain evidence="4">JCM 4125</strain>
    </source>
</reference>
<keyword evidence="1" id="KW-0238">DNA-binding</keyword>
<dbReference type="InterPro" id="IPR038109">
    <property type="entry name" value="DNA_bind_recomb_sf"/>
</dbReference>
<proteinExistence type="predicted"/>
<feature type="domain" description="Resolvase/invertase-type recombinase catalytic" evidence="3">
    <location>
        <begin position="16"/>
        <end position="169"/>
    </location>
</feature>
<dbReference type="SUPFAM" id="SSF53041">
    <property type="entry name" value="Resolvase-like"/>
    <property type="match status" value="1"/>
</dbReference>
<dbReference type="Pfam" id="PF00239">
    <property type="entry name" value="Resolvase"/>
    <property type="match status" value="1"/>
</dbReference>
<dbReference type="Proteomes" id="UP000646776">
    <property type="component" value="Unassembled WGS sequence"/>
</dbReference>
<comment type="caution">
    <text evidence="4">The sequence shown here is derived from an EMBL/GenBank/DDBJ whole genome shotgun (WGS) entry which is preliminary data.</text>
</comment>
<dbReference type="Gene3D" id="3.40.50.1390">
    <property type="entry name" value="Resolvase, N-terminal catalytic domain"/>
    <property type="match status" value="1"/>
</dbReference>
<dbReference type="Gene3D" id="3.90.1750.20">
    <property type="entry name" value="Putative Large Serine Recombinase, Chain B, Domain 2"/>
    <property type="match status" value="1"/>
</dbReference>
<dbReference type="InterPro" id="IPR006119">
    <property type="entry name" value="Resolv_N"/>
</dbReference>
<dbReference type="GO" id="GO:0003677">
    <property type="term" value="F:DNA binding"/>
    <property type="evidence" value="ECO:0007669"/>
    <property type="project" value="UniProtKB-KW"/>
</dbReference>
<evidence type="ECO:0000256" key="1">
    <source>
        <dbReference type="ARBA" id="ARBA00023125"/>
    </source>
</evidence>
<evidence type="ECO:0000313" key="4">
    <source>
        <dbReference type="EMBL" id="GGT99474.1"/>
    </source>
</evidence>
<dbReference type="InterPro" id="IPR036162">
    <property type="entry name" value="Resolvase-like_N_sf"/>
</dbReference>
<dbReference type="RefSeq" id="WP_189718440.1">
    <property type="nucleotide sequence ID" value="NZ_BMSA01000061.1"/>
</dbReference>
<accession>A0A918HR36</accession>
<sequence length="526" mass="58797">MSQAEERPFDGCGKCFVGVRRLSRKSDATWSPARQRDNVLSAVAGVGGHIIEWADDWEVSGATNPMERPQLGPWLRGAKGPYSGIAGAAVDRIGRSLVDCLNTGYKMRDEGKLLVTYGHSGPWDLNDPTDENQFIAQAWGAQMELRATEGRNRDETVKAREQGRKRGKHSYGYRYVRLHAKAVIDHVALDQGEDFPEEIRERENAFKNLRDVAERILNDQTGEVTEHSEAARLTRAGVYSPADHERVMSGQEPRGGPWDGAAVRRMLLSEAALGHLMHNGNCVVDEKGMPKRVAPAMWNRATHEALKKKLARKKPRGERAQSGIHLLSSLAICGVCKYRQYRTGSPVAMTCTSRRKGLTDCKPSPTIYVEYLEEGLTEWFLGTYGDHKFMEKVFDPGNGVEEELAEKVAARNRLRDDRNAGLYDDEDDAEWYRERYSALAADIKRLRATPVRPAGMVERPTGETVASKWAEAADDGERRQMLHEFGVTVEVFPEGHSRRWRPLVGGEDPDADIAASIDAMRARAAR</sequence>
<organism evidence="4 5">
    <name type="scientific">Streptomyces phaeofaciens</name>
    <dbReference type="NCBI Taxonomy" id="68254"/>
    <lineage>
        <taxon>Bacteria</taxon>
        <taxon>Bacillati</taxon>
        <taxon>Actinomycetota</taxon>
        <taxon>Actinomycetes</taxon>
        <taxon>Kitasatosporales</taxon>
        <taxon>Streptomycetaceae</taxon>
        <taxon>Streptomyces</taxon>
    </lineage>
</organism>
<dbReference type="InterPro" id="IPR050639">
    <property type="entry name" value="SSR_resolvase"/>
</dbReference>
<name>A0A918HR36_9ACTN</name>
<evidence type="ECO:0000313" key="5">
    <source>
        <dbReference type="Proteomes" id="UP000646776"/>
    </source>
</evidence>
<keyword evidence="5" id="KW-1185">Reference proteome</keyword>
<dbReference type="SMART" id="SM00857">
    <property type="entry name" value="Resolvase"/>
    <property type="match status" value="1"/>
</dbReference>
<evidence type="ECO:0000256" key="2">
    <source>
        <dbReference type="ARBA" id="ARBA00023172"/>
    </source>
</evidence>
<dbReference type="PANTHER" id="PTHR30461">
    <property type="entry name" value="DNA-INVERTASE FROM LAMBDOID PROPHAGE"/>
    <property type="match status" value="1"/>
</dbReference>
<reference evidence="4" key="1">
    <citation type="journal article" date="2014" name="Int. J. Syst. Evol. Microbiol.">
        <title>Complete genome sequence of Corynebacterium casei LMG S-19264T (=DSM 44701T), isolated from a smear-ripened cheese.</title>
        <authorList>
            <consortium name="US DOE Joint Genome Institute (JGI-PGF)"/>
            <person name="Walter F."/>
            <person name="Albersmeier A."/>
            <person name="Kalinowski J."/>
            <person name="Ruckert C."/>
        </authorList>
    </citation>
    <scope>NUCLEOTIDE SEQUENCE</scope>
    <source>
        <strain evidence="4">JCM 4125</strain>
    </source>
</reference>
<protein>
    <recommendedName>
        <fullName evidence="3">Resolvase/invertase-type recombinase catalytic domain-containing protein</fullName>
    </recommendedName>
</protein>
<evidence type="ECO:0000259" key="3">
    <source>
        <dbReference type="SMART" id="SM00857"/>
    </source>
</evidence>